<evidence type="ECO:0000256" key="3">
    <source>
        <dbReference type="ARBA" id="ARBA00022989"/>
    </source>
</evidence>
<feature type="transmembrane region" description="Helical" evidence="5">
    <location>
        <begin position="207"/>
        <end position="225"/>
    </location>
</feature>
<evidence type="ECO:0000256" key="5">
    <source>
        <dbReference type="SAM" id="Phobius"/>
    </source>
</evidence>
<feature type="transmembrane region" description="Helical" evidence="5">
    <location>
        <begin position="163"/>
        <end position="182"/>
    </location>
</feature>
<feature type="transmembrane region" description="Helical" evidence="5">
    <location>
        <begin position="12"/>
        <end position="35"/>
    </location>
</feature>
<evidence type="ECO:0000256" key="2">
    <source>
        <dbReference type="ARBA" id="ARBA00022692"/>
    </source>
</evidence>
<feature type="transmembrane region" description="Helical" evidence="5">
    <location>
        <begin position="231"/>
        <end position="248"/>
    </location>
</feature>
<feature type="transmembrane region" description="Helical" evidence="5">
    <location>
        <begin position="140"/>
        <end position="157"/>
    </location>
</feature>
<sequence>MTGHWIKRTFQVVTWLSLDIALSAAVLSNAVAVLFEVELPWAVSAALFLCVWMIYTLDHLLDAKKLNQTPTMPRHAFHYRFATRIFIALLIVALFSLGLVFFLPAITLVYGIVVAGLVGLYILLTWWLKIFIAKEFLISILYAVGVFIGPFSCGLVLSEASWLVFFEIMFLAVINLMLFSMYEQEKDRIDGFSSWATIFGQSRLRQMLRTSFVGMLVLLGMSLAVSLDPMWLVFQCVVLVMIGVLFLLYLRRNLFYHNEYYRWVGDMIFFFPSVVFLF</sequence>
<comment type="subcellular location">
    <subcellularLocation>
        <location evidence="1">Membrane</location>
        <topology evidence="1">Multi-pass membrane protein</topology>
    </subcellularLocation>
</comment>
<gene>
    <name evidence="6" type="ORF">N6H18_07375</name>
</gene>
<keyword evidence="2 5" id="KW-0812">Transmembrane</keyword>
<reference evidence="6" key="1">
    <citation type="submission" date="2022-09" db="EMBL/GenBank/DDBJ databases">
        <title>Comparative genomics and taxonomic characterization of three novel marine species of genus Reichenbachiella exhibiting antioxidant and polysaccharide degradation activities.</title>
        <authorList>
            <person name="Muhammad N."/>
            <person name="Lee Y.-J."/>
            <person name="Ko J."/>
            <person name="Kim S.-G."/>
        </authorList>
    </citation>
    <scope>NUCLEOTIDE SEQUENCE</scope>
    <source>
        <strain evidence="6">BKB1-1</strain>
    </source>
</reference>
<organism evidence="6 7">
    <name type="scientific">Reichenbachiella agarivorans</name>
    <dbReference type="NCBI Taxonomy" id="2979464"/>
    <lineage>
        <taxon>Bacteria</taxon>
        <taxon>Pseudomonadati</taxon>
        <taxon>Bacteroidota</taxon>
        <taxon>Cytophagia</taxon>
        <taxon>Cytophagales</taxon>
        <taxon>Reichenbachiellaceae</taxon>
        <taxon>Reichenbachiella</taxon>
    </lineage>
</organism>
<feature type="transmembrane region" description="Helical" evidence="5">
    <location>
        <begin position="41"/>
        <end position="61"/>
    </location>
</feature>
<evidence type="ECO:0000256" key="1">
    <source>
        <dbReference type="ARBA" id="ARBA00004141"/>
    </source>
</evidence>
<dbReference type="Proteomes" id="UP001065174">
    <property type="component" value="Chromosome"/>
</dbReference>
<evidence type="ECO:0000313" key="6">
    <source>
        <dbReference type="EMBL" id="UXP33773.1"/>
    </source>
</evidence>
<dbReference type="RefSeq" id="WP_262311199.1">
    <property type="nucleotide sequence ID" value="NZ_CP106679.1"/>
</dbReference>
<proteinExistence type="predicted"/>
<dbReference type="InterPro" id="IPR000537">
    <property type="entry name" value="UbiA_prenyltransferase"/>
</dbReference>
<name>A0ABY6CWE6_9BACT</name>
<keyword evidence="4 5" id="KW-0472">Membrane</keyword>
<dbReference type="Pfam" id="PF01040">
    <property type="entry name" value="UbiA"/>
    <property type="match status" value="1"/>
</dbReference>
<protein>
    <submittedName>
        <fullName evidence="6">UbiA family prenyltransferase</fullName>
    </submittedName>
</protein>
<keyword evidence="3 5" id="KW-1133">Transmembrane helix</keyword>
<dbReference type="EMBL" id="CP106679">
    <property type="protein sequence ID" value="UXP33773.1"/>
    <property type="molecule type" value="Genomic_DNA"/>
</dbReference>
<evidence type="ECO:0000256" key="4">
    <source>
        <dbReference type="ARBA" id="ARBA00023136"/>
    </source>
</evidence>
<feature type="transmembrane region" description="Helical" evidence="5">
    <location>
        <begin position="108"/>
        <end position="128"/>
    </location>
</feature>
<evidence type="ECO:0000313" key="7">
    <source>
        <dbReference type="Proteomes" id="UP001065174"/>
    </source>
</evidence>
<accession>A0ABY6CWE6</accession>
<keyword evidence="7" id="KW-1185">Reference proteome</keyword>
<feature type="transmembrane region" description="Helical" evidence="5">
    <location>
        <begin position="81"/>
        <end position="102"/>
    </location>
</feature>